<feature type="region of interest" description="Disordered" evidence="1">
    <location>
        <begin position="646"/>
        <end position="694"/>
    </location>
</feature>
<keyword evidence="4" id="KW-1185">Reference proteome</keyword>
<dbReference type="Gene3D" id="2.160.20.10">
    <property type="entry name" value="Single-stranded right-handed beta-helix, Pectin lyase-like"/>
    <property type="match status" value="1"/>
</dbReference>
<dbReference type="InterPro" id="IPR011050">
    <property type="entry name" value="Pectin_lyase_fold/virulence"/>
</dbReference>
<evidence type="ECO:0000256" key="1">
    <source>
        <dbReference type="SAM" id="MobiDB-lite"/>
    </source>
</evidence>
<dbReference type="SMART" id="SM00710">
    <property type="entry name" value="PbH1"/>
    <property type="match status" value="9"/>
</dbReference>
<dbReference type="InterPro" id="IPR013320">
    <property type="entry name" value="ConA-like_dom_sf"/>
</dbReference>
<proteinExistence type="predicted"/>
<dbReference type="SUPFAM" id="SSF51120">
    <property type="entry name" value="beta-Roll"/>
    <property type="match status" value="1"/>
</dbReference>
<dbReference type="Pfam" id="PF13229">
    <property type="entry name" value="Beta_helix"/>
    <property type="match status" value="1"/>
</dbReference>
<evidence type="ECO:0000313" key="4">
    <source>
        <dbReference type="Proteomes" id="UP000630923"/>
    </source>
</evidence>
<dbReference type="InterPro" id="IPR006626">
    <property type="entry name" value="PbH1"/>
</dbReference>
<dbReference type="SUPFAM" id="SSF51126">
    <property type="entry name" value="Pectin lyase-like"/>
    <property type="match status" value="1"/>
</dbReference>
<dbReference type="SMART" id="SM00282">
    <property type="entry name" value="LamG"/>
    <property type="match status" value="1"/>
</dbReference>
<dbReference type="CDD" id="cd00110">
    <property type="entry name" value="LamG"/>
    <property type="match status" value="1"/>
</dbReference>
<evidence type="ECO:0000259" key="2">
    <source>
        <dbReference type="PROSITE" id="PS50093"/>
    </source>
</evidence>
<dbReference type="Gene3D" id="2.60.40.10">
    <property type="entry name" value="Immunoglobulins"/>
    <property type="match status" value="1"/>
</dbReference>
<dbReference type="InterPro" id="IPR039448">
    <property type="entry name" value="Beta_helix"/>
</dbReference>
<name>A0A919AU10_9PROT</name>
<feature type="domain" description="PKD" evidence="2">
    <location>
        <begin position="407"/>
        <end position="443"/>
    </location>
</feature>
<dbReference type="SUPFAM" id="SSF49899">
    <property type="entry name" value="Concanavalin A-like lectins/glucanases"/>
    <property type="match status" value="2"/>
</dbReference>
<dbReference type="InterPro" id="IPR001791">
    <property type="entry name" value="Laminin_G"/>
</dbReference>
<sequence>MALEITVSNSAELMAALGKATGGETIILEAGDYGKIDIWQYNFTSPVNIVSNELHGAKFDAIKITDSSNISFDGIEVEYIRAQDGVDWEKAVNIARSTHIEISNADIHGSMDGNYDNDVFLISIRDSAHFTLTNSDLHDGVRAFLADNSDYIKLVGNEVYDIRSDGFDFAEVKEVLIADNYMHDFHPNLEKGDHADGIQFWTAGTESDSENVVISNNTFLQGNGGGFQSIFIHSTIEDLQFVNFDIFGNVIYNDSIHGITVTNARDINIENNTVIASPNAELPPSILIDNPKGVITVSNNVSNAISTKDSDLVVVSNNVVAQSVNENLDTHYSNLFLNPYAGGNLVLDDLAPKPGSILDGGIGALTFDPTPDETTARVDMDTFLGTADSLLVTLDASMSANSSGLLGADARYRWDFGDGTFGEGLQVSHVYENGGSYEVKLNIELAGETISKIIPVLVSDPHLLSIGDIQTVSNDSLMIARTDSSVTQEAVQFDGTSHVNLGRPDKLFNLDEFTLSVDFKPEDADGSGGALFYSHVRLSAVIEDGKIKVNFYPDDGDTVYLTLGDANLYDGNYHNLSVSYNNTTGVLSVSVDGQETKVVNDVFGGMGPVGSWDVVVGGTPWGSNFTGSIKAFDMWSADAPIVQADTGTDTVAGGDTGDTITGDTGTDTIAGGDTGDTITGDTGTDTVAGGDTGDTITGDTVTGDTGTDIVDGVDSMAATDGGDDLVIGEGSSEDLLDFSNVEFTLETLSDQSFVGGASRDGDALVFNGDGYVELSGQNLQTFESLSVSMDLQTTFLEDGSRPIWAHGRFGMQVRGDDVVFRLFTTDGRFNLRVKGLEDQLTDGNWHRLGMTYDQESGTLSAYLDGELVQSMSGVTGALDAKRDWPVTIGGTQWGREIEGTVENVNILNTVNDGIMRTDADGSQMGSVGEEGIGLDSNYDPDDYWDTAVPSDNMIVHL</sequence>
<gene>
    <name evidence="3" type="ORF">GCM10017044_20210</name>
</gene>
<evidence type="ECO:0000313" key="3">
    <source>
        <dbReference type="EMBL" id="GHF25377.1"/>
    </source>
</evidence>
<comment type="caution">
    <text evidence="3">The sequence shown here is derived from an EMBL/GenBank/DDBJ whole genome shotgun (WGS) entry which is preliminary data.</text>
</comment>
<dbReference type="InterPro" id="IPR035986">
    <property type="entry name" value="PKD_dom_sf"/>
</dbReference>
<dbReference type="CDD" id="cd00146">
    <property type="entry name" value="PKD"/>
    <property type="match status" value="1"/>
</dbReference>
<protein>
    <recommendedName>
        <fullName evidence="2">PKD domain-containing protein</fullName>
    </recommendedName>
</protein>
<dbReference type="InterPro" id="IPR018511">
    <property type="entry name" value="Hemolysin-typ_Ca-bd_CS"/>
</dbReference>
<dbReference type="InterPro" id="IPR011049">
    <property type="entry name" value="Serralysin-like_metalloprot_C"/>
</dbReference>
<dbReference type="SMART" id="SM00089">
    <property type="entry name" value="PKD"/>
    <property type="match status" value="1"/>
</dbReference>
<accession>A0A919AU10</accession>
<dbReference type="InterPro" id="IPR013783">
    <property type="entry name" value="Ig-like_fold"/>
</dbReference>
<dbReference type="Proteomes" id="UP000630923">
    <property type="component" value="Unassembled WGS sequence"/>
</dbReference>
<dbReference type="EMBL" id="BNCI01000002">
    <property type="protein sequence ID" value="GHF25377.1"/>
    <property type="molecule type" value="Genomic_DNA"/>
</dbReference>
<dbReference type="InterPro" id="IPR022409">
    <property type="entry name" value="PKD/Chitinase_dom"/>
</dbReference>
<dbReference type="AlphaFoldDB" id="A0A919AU10"/>
<reference evidence="3" key="1">
    <citation type="journal article" date="2014" name="Int. J. Syst. Evol. Microbiol.">
        <title>Complete genome sequence of Corynebacterium casei LMG S-19264T (=DSM 44701T), isolated from a smear-ripened cheese.</title>
        <authorList>
            <consortium name="US DOE Joint Genome Institute (JGI-PGF)"/>
            <person name="Walter F."/>
            <person name="Albersmeier A."/>
            <person name="Kalinowski J."/>
            <person name="Ruckert C."/>
        </authorList>
    </citation>
    <scope>NUCLEOTIDE SEQUENCE</scope>
    <source>
        <strain evidence="3">KCTC 42590</strain>
    </source>
</reference>
<dbReference type="Gene3D" id="2.60.120.200">
    <property type="match status" value="2"/>
</dbReference>
<dbReference type="PROSITE" id="PS00330">
    <property type="entry name" value="HEMOLYSIN_CALCIUM"/>
    <property type="match status" value="1"/>
</dbReference>
<reference evidence="3" key="2">
    <citation type="submission" date="2020-09" db="EMBL/GenBank/DDBJ databases">
        <authorList>
            <person name="Sun Q."/>
            <person name="Kim S."/>
        </authorList>
    </citation>
    <scope>NUCLEOTIDE SEQUENCE</scope>
    <source>
        <strain evidence="3">KCTC 42590</strain>
    </source>
</reference>
<dbReference type="Pfam" id="PF18911">
    <property type="entry name" value="PKD_4"/>
    <property type="match status" value="1"/>
</dbReference>
<dbReference type="Pfam" id="PF13385">
    <property type="entry name" value="Laminin_G_3"/>
    <property type="match status" value="2"/>
</dbReference>
<dbReference type="InterPro" id="IPR000601">
    <property type="entry name" value="PKD_dom"/>
</dbReference>
<dbReference type="InterPro" id="IPR012334">
    <property type="entry name" value="Pectin_lyas_fold"/>
</dbReference>
<dbReference type="SUPFAM" id="SSF49299">
    <property type="entry name" value="PKD domain"/>
    <property type="match status" value="1"/>
</dbReference>
<dbReference type="PROSITE" id="PS50093">
    <property type="entry name" value="PKD"/>
    <property type="match status" value="1"/>
</dbReference>
<organism evidence="3 4">
    <name type="scientific">Kordiimonas sediminis</name>
    <dbReference type="NCBI Taxonomy" id="1735581"/>
    <lineage>
        <taxon>Bacteria</taxon>
        <taxon>Pseudomonadati</taxon>
        <taxon>Pseudomonadota</taxon>
        <taxon>Alphaproteobacteria</taxon>
        <taxon>Kordiimonadales</taxon>
        <taxon>Kordiimonadaceae</taxon>
        <taxon>Kordiimonas</taxon>
    </lineage>
</organism>